<dbReference type="EC" id="2.3.1.199" evidence="10"/>
<name>A0ABP1R0U7_9HEXA</name>
<evidence type="ECO:0000256" key="8">
    <source>
        <dbReference type="ARBA" id="ARBA00023136"/>
    </source>
</evidence>
<comment type="similarity">
    <text evidence="10">Belongs to the ELO family.</text>
</comment>
<evidence type="ECO:0000313" key="12">
    <source>
        <dbReference type="Proteomes" id="UP001642540"/>
    </source>
</evidence>
<feature type="transmembrane region" description="Helical" evidence="10">
    <location>
        <begin position="75"/>
        <end position="94"/>
    </location>
</feature>
<keyword evidence="7 10" id="KW-0443">Lipid metabolism</keyword>
<accession>A0ABP1R0U7</accession>
<evidence type="ECO:0000256" key="10">
    <source>
        <dbReference type="RuleBase" id="RU361115"/>
    </source>
</evidence>
<feature type="transmembrane region" description="Helical" evidence="10">
    <location>
        <begin position="122"/>
        <end position="143"/>
    </location>
</feature>
<evidence type="ECO:0000256" key="1">
    <source>
        <dbReference type="ARBA" id="ARBA00004141"/>
    </source>
</evidence>
<evidence type="ECO:0000256" key="6">
    <source>
        <dbReference type="ARBA" id="ARBA00022989"/>
    </source>
</evidence>
<dbReference type="Pfam" id="PF01151">
    <property type="entry name" value="ELO"/>
    <property type="match status" value="1"/>
</dbReference>
<dbReference type="InterPro" id="IPR002076">
    <property type="entry name" value="ELO_fam"/>
</dbReference>
<keyword evidence="5 10" id="KW-0276">Fatty acid metabolism</keyword>
<reference evidence="11 12" key="1">
    <citation type="submission" date="2024-08" db="EMBL/GenBank/DDBJ databases">
        <authorList>
            <person name="Cucini C."/>
            <person name="Frati F."/>
        </authorList>
    </citation>
    <scope>NUCLEOTIDE SEQUENCE [LARGE SCALE GENOMIC DNA]</scope>
</reference>
<sequence length="279" mass="32170">MALEQPVIFENETFWQYQTVENSYEFERVDIVYWRDFLKNQWALPFYAAGLYLVTIFGLEYYMKERKAFNLRVPLILWNGALGIFSIMGFYRTFPPLFNSFMNDGLMRSICILDFPNVQMTFWGILFGVSKFIELGDTVFIVLRKRPLQLLQWYHHIVTLIIVWVTLPYAEPVGQVYVVMNYGVHAVMYPYFALKMAGIDVPKRIANMITTAQLGQMIAGFLLNALTIALRGSGFSCYRTPGSILAYLGVYGSFMVLFGKLFTNSVLKADKKKTSAKEL</sequence>
<organism evidence="11 12">
    <name type="scientific">Orchesella dallaii</name>
    <dbReference type="NCBI Taxonomy" id="48710"/>
    <lineage>
        <taxon>Eukaryota</taxon>
        <taxon>Metazoa</taxon>
        <taxon>Ecdysozoa</taxon>
        <taxon>Arthropoda</taxon>
        <taxon>Hexapoda</taxon>
        <taxon>Collembola</taxon>
        <taxon>Entomobryomorpha</taxon>
        <taxon>Entomobryoidea</taxon>
        <taxon>Orchesellidae</taxon>
        <taxon>Orchesellinae</taxon>
        <taxon>Orchesella</taxon>
    </lineage>
</organism>
<evidence type="ECO:0000256" key="9">
    <source>
        <dbReference type="ARBA" id="ARBA00023160"/>
    </source>
</evidence>
<protein>
    <recommendedName>
        <fullName evidence="10">Elongation of very long chain fatty acids protein</fullName>
        <ecNumber evidence="10">2.3.1.199</ecNumber>
    </recommendedName>
    <alternativeName>
        <fullName evidence="10">Very-long-chain 3-oxoacyl-CoA synthase</fullName>
    </alternativeName>
</protein>
<feature type="transmembrane region" description="Helical" evidence="10">
    <location>
        <begin position="214"/>
        <end position="232"/>
    </location>
</feature>
<evidence type="ECO:0000256" key="5">
    <source>
        <dbReference type="ARBA" id="ARBA00022832"/>
    </source>
</evidence>
<feature type="transmembrane region" description="Helical" evidence="10">
    <location>
        <begin position="176"/>
        <end position="194"/>
    </location>
</feature>
<dbReference type="PANTHER" id="PTHR11157">
    <property type="entry name" value="FATTY ACID ACYL TRANSFERASE-RELATED"/>
    <property type="match status" value="1"/>
</dbReference>
<dbReference type="Proteomes" id="UP001642540">
    <property type="component" value="Unassembled WGS sequence"/>
</dbReference>
<evidence type="ECO:0000256" key="4">
    <source>
        <dbReference type="ARBA" id="ARBA00022692"/>
    </source>
</evidence>
<keyword evidence="9 10" id="KW-0275">Fatty acid biosynthesis</keyword>
<comment type="caution">
    <text evidence="11">The sequence shown here is derived from an EMBL/GenBank/DDBJ whole genome shotgun (WGS) entry which is preliminary data.</text>
</comment>
<keyword evidence="6 10" id="KW-1133">Transmembrane helix</keyword>
<gene>
    <name evidence="11" type="ORF">ODALV1_LOCUS17367</name>
</gene>
<keyword evidence="12" id="KW-1185">Reference proteome</keyword>
<comment type="catalytic activity">
    <reaction evidence="10">
        <text>a very-long-chain acyl-CoA + malonyl-CoA + H(+) = a very-long-chain 3-oxoacyl-CoA + CO2 + CoA</text>
        <dbReference type="Rhea" id="RHEA:32727"/>
        <dbReference type="ChEBI" id="CHEBI:15378"/>
        <dbReference type="ChEBI" id="CHEBI:16526"/>
        <dbReference type="ChEBI" id="CHEBI:57287"/>
        <dbReference type="ChEBI" id="CHEBI:57384"/>
        <dbReference type="ChEBI" id="CHEBI:90725"/>
        <dbReference type="ChEBI" id="CHEBI:90736"/>
        <dbReference type="EC" id="2.3.1.199"/>
    </reaction>
</comment>
<keyword evidence="4 10" id="KW-0812">Transmembrane</keyword>
<keyword evidence="2 10" id="KW-0444">Lipid biosynthesis</keyword>
<proteinExistence type="inferred from homology"/>
<evidence type="ECO:0000256" key="2">
    <source>
        <dbReference type="ARBA" id="ARBA00022516"/>
    </source>
</evidence>
<feature type="transmembrane region" description="Helical" evidence="10">
    <location>
        <begin position="150"/>
        <end position="170"/>
    </location>
</feature>
<comment type="subcellular location">
    <subcellularLocation>
        <location evidence="1">Membrane</location>
        <topology evidence="1">Multi-pass membrane protein</topology>
    </subcellularLocation>
</comment>
<feature type="transmembrane region" description="Helical" evidence="10">
    <location>
        <begin position="244"/>
        <end position="263"/>
    </location>
</feature>
<evidence type="ECO:0000313" key="11">
    <source>
        <dbReference type="EMBL" id="CAL8116660.1"/>
    </source>
</evidence>
<feature type="transmembrane region" description="Helical" evidence="10">
    <location>
        <begin position="42"/>
        <end position="63"/>
    </location>
</feature>
<dbReference type="PANTHER" id="PTHR11157:SF17">
    <property type="entry name" value="ELONGATION OF VERY LONG CHAIN FATTY ACIDS PROTEIN 6"/>
    <property type="match status" value="1"/>
</dbReference>
<keyword evidence="8 10" id="KW-0472">Membrane</keyword>
<evidence type="ECO:0000256" key="7">
    <source>
        <dbReference type="ARBA" id="ARBA00023098"/>
    </source>
</evidence>
<dbReference type="EMBL" id="CAXLJM020000053">
    <property type="protein sequence ID" value="CAL8116660.1"/>
    <property type="molecule type" value="Genomic_DNA"/>
</dbReference>
<keyword evidence="3 10" id="KW-0808">Transferase</keyword>
<evidence type="ECO:0000256" key="3">
    <source>
        <dbReference type="ARBA" id="ARBA00022679"/>
    </source>
</evidence>